<feature type="compositionally biased region" description="Polar residues" evidence="1">
    <location>
        <begin position="10"/>
        <end position="23"/>
    </location>
</feature>
<proteinExistence type="predicted"/>
<dbReference type="GO" id="GO:0016747">
    <property type="term" value="F:acyltransferase activity, transferring groups other than amino-acyl groups"/>
    <property type="evidence" value="ECO:0007669"/>
    <property type="project" value="InterPro"/>
</dbReference>
<gene>
    <name evidence="4" type="ORF">UFOPK3268_00338</name>
    <name evidence="5" type="ORF">UFOPK3752_00582</name>
</gene>
<feature type="domain" description="Thiolase C-terminal" evidence="3">
    <location>
        <begin position="260"/>
        <end position="379"/>
    </location>
</feature>
<evidence type="ECO:0000256" key="1">
    <source>
        <dbReference type="SAM" id="MobiDB-lite"/>
    </source>
</evidence>
<dbReference type="PANTHER" id="PTHR42870:SF1">
    <property type="entry name" value="NON-SPECIFIC LIPID-TRANSFER PROTEIN-LIKE 2"/>
    <property type="match status" value="1"/>
</dbReference>
<reference evidence="4" key="1">
    <citation type="submission" date="2020-05" db="EMBL/GenBank/DDBJ databases">
        <authorList>
            <person name="Chiriac C."/>
            <person name="Salcher M."/>
            <person name="Ghai R."/>
            <person name="Kavagutti S V."/>
        </authorList>
    </citation>
    <scope>NUCLEOTIDE SEQUENCE</scope>
</reference>
<evidence type="ECO:0000259" key="2">
    <source>
        <dbReference type="Pfam" id="PF00108"/>
    </source>
</evidence>
<feature type="region of interest" description="Disordered" evidence="1">
    <location>
        <begin position="1"/>
        <end position="23"/>
    </location>
</feature>
<dbReference type="SUPFAM" id="SSF53901">
    <property type="entry name" value="Thiolase-like"/>
    <property type="match status" value="1"/>
</dbReference>
<name>A0A6J7BPU8_9ZZZZ</name>
<evidence type="ECO:0000259" key="3">
    <source>
        <dbReference type="Pfam" id="PF22691"/>
    </source>
</evidence>
<dbReference type="EMBL" id="CAFBIZ010000025">
    <property type="protein sequence ID" value="CAB4846951.1"/>
    <property type="molecule type" value="Genomic_DNA"/>
</dbReference>
<dbReference type="InterPro" id="IPR016039">
    <property type="entry name" value="Thiolase-like"/>
</dbReference>
<dbReference type="Pfam" id="PF22691">
    <property type="entry name" value="Thiolase_C_1"/>
    <property type="match status" value="1"/>
</dbReference>
<dbReference type="CDD" id="cd00829">
    <property type="entry name" value="SCP-x_thiolase"/>
    <property type="match status" value="1"/>
</dbReference>
<feature type="domain" description="Thiolase N-terminal" evidence="2">
    <location>
        <begin position="19"/>
        <end position="183"/>
    </location>
</feature>
<accession>A0A6J7BPU8</accession>
<evidence type="ECO:0000313" key="4">
    <source>
        <dbReference type="EMBL" id="CAB4846951.1"/>
    </source>
</evidence>
<dbReference type="PIRSF" id="PIRSF000429">
    <property type="entry name" value="Ac-CoA_Ac_transf"/>
    <property type="match status" value="1"/>
</dbReference>
<dbReference type="Gene3D" id="3.40.47.10">
    <property type="match status" value="1"/>
</dbReference>
<dbReference type="PANTHER" id="PTHR42870">
    <property type="entry name" value="ACETYL-COA C-ACETYLTRANSFERASE"/>
    <property type="match status" value="1"/>
</dbReference>
<dbReference type="EMBL" id="CAFBND010000016">
    <property type="protein sequence ID" value="CAB4933457.1"/>
    <property type="molecule type" value="Genomic_DNA"/>
</dbReference>
<protein>
    <submittedName>
        <fullName evidence="4">Unannotated protein</fullName>
    </submittedName>
</protein>
<dbReference type="Pfam" id="PF00108">
    <property type="entry name" value="Thiolase_N"/>
    <property type="match status" value="1"/>
</dbReference>
<evidence type="ECO:0000313" key="5">
    <source>
        <dbReference type="EMBL" id="CAB4933457.1"/>
    </source>
</evidence>
<dbReference type="InterPro" id="IPR055140">
    <property type="entry name" value="Thiolase_C_2"/>
</dbReference>
<dbReference type="InterPro" id="IPR002155">
    <property type="entry name" value="Thiolase"/>
</dbReference>
<dbReference type="InterPro" id="IPR020616">
    <property type="entry name" value="Thiolase_N"/>
</dbReference>
<dbReference type="AlphaFoldDB" id="A0A6J7BPU8"/>
<organism evidence="4">
    <name type="scientific">freshwater metagenome</name>
    <dbReference type="NCBI Taxonomy" id="449393"/>
    <lineage>
        <taxon>unclassified sequences</taxon>
        <taxon>metagenomes</taxon>
        <taxon>ecological metagenomes</taxon>
    </lineage>
</organism>
<sequence length="396" mass="41793">MARRAAISGVATTEATSPSKQTSSSLELCQQAAWAALEHARLRPEDLDAIVVGNIDGFEGTALSGKHVTRLLGLGRHLPLIILNTGGTTGGNLMQVAARMVRSGTHEAVMVLGQPTFFGARDLQSAINTNSPMIVEQPLGMGAFHMGAFAASAYQARHGISARDLAEVIVADHDKASRNPKAHLRYTVDVDYVVNGTPLSTPLTQPMVCPVSTSANAMVLVSEERARALDHPTALVTAMGTTSDPYLGGGKGDFAALENLAALARRVYRLADIREPRQEFDVVEVFAPYAHMQPMQLEALGFCEPGTGIELIRSGATAIDGDMPTNLSGGPKCTNAGVAGELAPYLYVAMQLMDSAPPEIQVAGHPRMGLAHGTGGSFFQFENLAVLTRLDPAPEA</sequence>